<evidence type="ECO:0000259" key="8">
    <source>
        <dbReference type="Pfam" id="PF00673"/>
    </source>
</evidence>
<dbReference type="HAMAP" id="MF_01333_B">
    <property type="entry name" value="Ribosomal_uL5_B"/>
    <property type="match status" value="1"/>
</dbReference>
<comment type="function">
    <text evidence="5">This is 1 of the proteins that bind and probably mediate the attachment of the 5S RNA into the large ribosomal subunit, where it forms part of the central protuberance. In the 70S ribosome it contacts protein S13 of the 30S subunit (bridge B1b), connecting the 2 subunits; this bridge is implicated in subunit movement. Contacts the P site tRNA; the 5S rRNA and some of its associated proteins might help stabilize positioning of ribosome-bound tRNAs.</text>
</comment>
<evidence type="ECO:0000256" key="3">
    <source>
        <dbReference type="ARBA" id="ARBA00023274"/>
    </source>
</evidence>
<sequence>MNVFTAYKEKAVPQLTERFAYKNVMAVPKVTKVTINVGVGRMTKDKKYIEDVVSTITRITGQKPVIAKSKKSISAFKVKEGDPIGVVATLHGSRMWDFLDKLVNITFPRVRDFRGISPKLVDSAGNLSIGFKEQIAFPEVMLDQAEFYHGLEVNITTTAHDTETGLALFTALGFPFQKETAKKDNSNV</sequence>
<protein>
    <recommendedName>
        <fullName evidence="4 5">Large ribosomal subunit protein uL5</fullName>
    </recommendedName>
</protein>
<dbReference type="AlphaFoldDB" id="A0A2M6WU33"/>
<dbReference type="NCBIfam" id="NF000585">
    <property type="entry name" value="PRK00010.1"/>
    <property type="match status" value="1"/>
</dbReference>
<organism evidence="9 10">
    <name type="scientific">Candidatus Falkowbacteria bacterium CG10_big_fil_rev_8_21_14_0_10_37_14</name>
    <dbReference type="NCBI Taxonomy" id="1974561"/>
    <lineage>
        <taxon>Bacteria</taxon>
        <taxon>Candidatus Falkowiibacteriota</taxon>
    </lineage>
</organism>
<keyword evidence="5" id="KW-0820">tRNA-binding</keyword>
<name>A0A2M6WU33_9BACT</name>
<keyword evidence="3 5" id="KW-0687">Ribonucleoprotein</keyword>
<feature type="domain" description="Large ribosomal subunit protein uL5 C-terminal" evidence="8">
    <location>
        <begin position="83"/>
        <end position="176"/>
    </location>
</feature>
<dbReference type="Pfam" id="PF00673">
    <property type="entry name" value="Ribosomal_L5_C"/>
    <property type="match status" value="1"/>
</dbReference>
<dbReference type="InterPro" id="IPR020930">
    <property type="entry name" value="Ribosomal_uL5_bac-type"/>
</dbReference>
<dbReference type="GO" id="GO:0006412">
    <property type="term" value="P:translation"/>
    <property type="evidence" value="ECO:0007669"/>
    <property type="project" value="UniProtKB-UniRule"/>
</dbReference>
<evidence type="ECO:0000259" key="7">
    <source>
        <dbReference type="Pfam" id="PF00281"/>
    </source>
</evidence>
<evidence type="ECO:0000256" key="5">
    <source>
        <dbReference type="HAMAP-Rule" id="MF_01333"/>
    </source>
</evidence>
<comment type="similarity">
    <text evidence="1 5 6">Belongs to the universal ribosomal protein uL5 family.</text>
</comment>
<dbReference type="GO" id="GO:0019843">
    <property type="term" value="F:rRNA binding"/>
    <property type="evidence" value="ECO:0007669"/>
    <property type="project" value="UniProtKB-UniRule"/>
</dbReference>
<keyword evidence="5" id="KW-0694">RNA-binding</keyword>
<dbReference type="InterPro" id="IPR031309">
    <property type="entry name" value="Ribosomal_uL5_C"/>
</dbReference>
<evidence type="ECO:0000313" key="9">
    <source>
        <dbReference type="EMBL" id="PIT96236.1"/>
    </source>
</evidence>
<dbReference type="GO" id="GO:0003735">
    <property type="term" value="F:structural constituent of ribosome"/>
    <property type="evidence" value="ECO:0007669"/>
    <property type="project" value="InterPro"/>
</dbReference>
<accession>A0A2M6WU33</accession>
<evidence type="ECO:0000256" key="1">
    <source>
        <dbReference type="ARBA" id="ARBA00008553"/>
    </source>
</evidence>
<evidence type="ECO:0000256" key="2">
    <source>
        <dbReference type="ARBA" id="ARBA00022980"/>
    </source>
</evidence>
<dbReference type="GO" id="GO:1990904">
    <property type="term" value="C:ribonucleoprotein complex"/>
    <property type="evidence" value="ECO:0007669"/>
    <property type="project" value="UniProtKB-KW"/>
</dbReference>
<dbReference type="SUPFAM" id="SSF55282">
    <property type="entry name" value="RL5-like"/>
    <property type="match status" value="1"/>
</dbReference>
<evidence type="ECO:0000313" key="10">
    <source>
        <dbReference type="Proteomes" id="UP000228533"/>
    </source>
</evidence>
<dbReference type="InterPro" id="IPR022803">
    <property type="entry name" value="Ribosomal_uL5_dom_sf"/>
</dbReference>
<dbReference type="InterPro" id="IPR031310">
    <property type="entry name" value="Ribosomal_uL5_N"/>
</dbReference>
<feature type="domain" description="Large ribosomal subunit protein uL5 N-terminal" evidence="7">
    <location>
        <begin position="23"/>
        <end position="79"/>
    </location>
</feature>
<reference evidence="10" key="1">
    <citation type="submission" date="2017-09" db="EMBL/GenBank/DDBJ databases">
        <title>Depth-based differentiation of microbial function through sediment-hosted aquifers and enrichment of novel symbionts in the deep terrestrial subsurface.</title>
        <authorList>
            <person name="Probst A.J."/>
            <person name="Ladd B."/>
            <person name="Jarett J.K."/>
            <person name="Geller-Mcgrath D.E."/>
            <person name="Sieber C.M.K."/>
            <person name="Emerson J.B."/>
            <person name="Anantharaman K."/>
            <person name="Thomas B.C."/>
            <person name="Malmstrom R."/>
            <person name="Stieglmeier M."/>
            <person name="Klingl A."/>
            <person name="Woyke T."/>
            <person name="Ryan C.M."/>
            <person name="Banfield J.F."/>
        </authorList>
    </citation>
    <scope>NUCLEOTIDE SEQUENCE [LARGE SCALE GENOMIC DNA]</scope>
</reference>
<comment type="caution">
    <text evidence="9">The sequence shown here is derived from an EMBL/GenBank/DDBJ whole genome shotgun (WGS) entry which is preliminary data.</text>
</comment>
<dbReference type="Proteomes" id="UP000228533">
    <property type="component" value="Unassembled WGS sequence"/>
</dbReference>
<dbReference type="Gene3D" id="3.30.1440.10">
    <property type="match status" value="1"/>
</dbReference>
<dbReference type="InterPro" id="IPR002132">
    <property type="entry name" value="Ribosomal_uL5"/>
</dbReference>
<gene>
    <name evidence="5" type="primary">rplE</name>
    <name evidence="9" type="ORF">COT94_01495</name>
</gene>
<dbReference type="Pfam" id="PF00281">
    <property type="entry name" value="Ribosomal_L5"/>
    <property type="match status" value="1"/>
</dbReference>
<dbReference type="PANTHER" id="PTHR11994">
    <property type="entry name" value="60S RIBOSOMAL PROTEIN L11-RELATED"/>
    <property type="match status" value="1"/>
</dbReference>
<keyword evidence="2 5" id="KW-0689">Ribosomal protein</keyword>
<dbReference type="GO" id="GO:0005840">
    <property type="term" value="C:ribosome"/>
    <property type="evidence" value="ECO:0007669"/>
    <property type="project" value="UniProtKB-KW"/>
</dbReference>
<dbReference type="FunFam" id="3.30.1440.10:FF:000001">
    <property type="entry name" value="50S ribosomal protein L5"/>
    <property type="match status" value="1"/>
</dbReference>
<dbReference type="GO" id="GO:0000049">
    <property type="term" value="F:tRNA binding"/>
    <property type="evidence" value="ECO:0007669"/>
    <property type="project" value="UniProtKB-UniRule"/>
</dbReference>
<evidence type="ECO:0000256" key="4">
    <source>
        <dbReference type="ARBA" id="ARBA00035245"/>
    </source>
</evidence>
<proteinExistence type="inferred from homology"/>
<keyword evidence="5" id="KW-0699">rRNA-binding</keyword>
<dbReference type="EMBL" id="PFAM01000009">
    <property type="protein sequence ID" value="PIT96236.1"/>
    <property type="molecule type" value="Genomic_DNA"/>
</dbReference>
<dbReference type="PIRSF" id="PIRSF002161">
    <property type="entry name" value="Ribosomal_L5"/>
    <property type="match status" value="1"/>
</dbReference>
<evidence type="ECO:0000256" key="6">
    <source>
        <dbReference type="RuleBase" id="RU003930"/>
    </source>
</evidence>
<comment type="subunit">
    <text evidence="5">Part of the 50S ribosomal subunit; part of the 5S rRNA/L5/L18/L25 subcomplex. Contacts the 5S rRNA and the P site tRNA. Forms a bridge to the 30S subunit in the 70S ribosome.</text>
</comment>